<accession>A0A383TAL3</accession>
<dbReference type="Pfam" id="PF01381">
    <property type="entry name" value="HTH_3"/>
    <property type="match status" value="1"/>
</dbReference>
<gene>
    <name evidence="2" type="ORF">TART1_0081</name>
</gene>
<dbReference type="OrthoDB" id="2310942at2"/>
<proteinExistence type="predicted"/>
<dbReference type="InterPro" id="IPR001387">
    <property type="entry name" value="Cro/C1-type_HTH"/>
</dbReference>
<dbReference type="SMART" id="SM00530">
    <property type="entry name" value="HTH_XRE"/>
    <property type="match status" value="1"/>
</dbReference>
<dbReference type="PANTHER" id="PTHR37038">
    <property type="entry name" value="TRANSCRIPTIONAL REGULATOR-RELATED"/>
    <property type="match status" value="1"/>
</dbReference>
<dbReference type="InterPro" id="IPR010982">
    <property type="entry name" value="Lambda_DNA-bd_dom_sf"/>
</dbReference>
<dbReference type="GO" id="GO:0003677">
    <property type="term" value="F:DNA binding"/>
    <property type="evidence" value="ECO:0007669"/>
    <property type="project" value="InterPro"/>
</dbReference>
<dbReference type="InterPro" id="IPR010057">
    <property type="entry name" value="Transcription_activator_Rgg_C"/>
</dbReference>
<dbReference type="EMBL" id="UNRR01000007">
    <property type="protein sequence ID" value="SYZ77313.1"/>
    <property type="molecule type" value="Genomic_DNA"/>
</dbReference>
<dbReference type="CDD" id="cd00093">
    <property type="entry name" value="HTH_XRE"/>
    <property type="match status" value="1"/>
</dbReference>
<dbReference type="Proteomes" id="UP000262072">
    <property type="component" value="Unassembled WGS sequence"/>
</dbReference>
<sequence length="289" mass="34104">METGKLIRAIRKNKNLKSKDVYKNILTRPAISRFESGKSDTTAEKLFQILRNMNITLEEFYFQYNGNAENDDFLTIDAYTEAYYAKDLSKLADLEREAKIRYEETANIKFLHYAATIHLFQRKLTYQPISGEQFSIIRNYLVACETWGYYEVVLFTNSLDFFSADLIDALYPTVKLKMTEFNRIRRYKNELFSLVSNILVLYLEKNDADKSAYYYAELESAVSNSDNRMYEHAILLFFKELIALIRDKKEDTHKLQQMLQMFDFLEMKRISKQCSSLLADVRRNNAEAF</sequence>
<evidence type="ECO:0000259" key="1">
    <source>
        <dbReference type="PROSITE" id="PS50943"/>
    </source>
</evidence>
<dbReference type="PANTHER" id="PTHR37038:SF12">
    <property type="entry name" value="TRANSCRIPTIONAL REGULATOR"/>
    <property type="match status" value="1"/>
</dbReference>
<dbReference type="Pfam" id="PF21259">
    <property type="entry name" value="Rgg_C"/>
    <property type="match status" value="1"/>
</dbReference>
<protein>
    <recommendedName>
        <fullName evidence="1">HTH cro/C1-type domain-containing protein</fullName>
    </recommendedName>
</protein>
<dbReference type="AlphaFoldDB" id="A0A383TAL3"/>
<reference evidence="3" key="1">
    <citation type="submission" date="2018-05" db="EMBL/GenBank/DDBJ databases">
        <authorList>
            <person name="Strepis N."/>
        </authorList>
    </citation>
    <scope>NUCLEOTIDE SEQUENCE [LARGE SCALE GENOMIC DNA]</scope>
</reference>
<dbReference type="InterPro" id="IPR053163">
    <property type="entry name" value="HTH-type_regulator_Rgg"/>
</dbReference>
<dbReference type="RefSeq" id="WP_119092207.1">
    <property type="nucleotide sequence ID" value="NZ_UNRR01000007.1"/>
</dbReference>
<feature type="domain" description="HTH cro/C1-type" evidence="1">
    <location>
        <begin position="7"/>
        <end position="60"/>
    </location>
</feature>
<name>A0A383TAL3_9LACT</name>
<evidence type="ECO:0000313" key="2">
    <source>
        <dbReference type="EMBL" id="SYZ77313.1"/>
    </source>
</evidence>
<dbReference type="NCBIfam" id="TIGR01716">
    <property type="entry name" value="RGG_Cterm"/>
    <property type="match status" value="1"/>
</dbReference>
<dbReference type="PROSITE" id="PS50943">
    <property type="entry name" value="HTH_CROC1"/>
    <property type="match status" value="1"/>
</dbReference>
<dbReference type="SUPFAM" id="SSF47413">
    <property type="entry name" value="lambda repressor-like DNA-binding domains"/>
    <property type="match status" value="1"/>
</dbReference>
<evidence type="ECO:0000313" key="3">
    <source>
        <dbReference type="Proteomes" id="UP000262072"/>
    </source>
</evidence>
<dbReference type="Gene3D" id="1.10.260.40">
    <property type="entry name" value="lambda repressor-like DNA-binding domains"/>
    <property type="match status" value="1"/>
</dbReference>
<organism evidence="2 3">
    <name type="scientific">Trichococcus shcherbakoviae</name>
    <dbReference type="NCBI Taxonomy" id="2094020"/>
    <lineage>
        <taxon>Bacteria</taxon>
        <taxon>Bacillati</taxon>
        <taxon>Bacillota</taxon>
        <taxon>Bacilli</taxon>
        <taxon>Lactobacillales</taxon>
        <taxon>Carnobacteriaceae</taxon>
        <taxon>Trichococcus</taxon>
    </lineage>
</organism>